<evidence type="ECO:0000313" key="2">
    <source>
        <dbReference type="EMBL" id="KOH42684.1"/>
    </source>
</evidence>
<feature type="domain" description="HTH cro/C1-type" evidence="1">
    <location>
        <begin position="10"/>
        <end position="64"/>
    </location>
</feature>
<dbReference type="InterPro" id="IPR010982">
    <property type="entry name" value="Lambda_DNA-bd_dom_sf"/>
</dbReference>
<dbReference type="AlphaFoldDB" id="A0A0L8V2Q9"/>
<dbReference type="EMBL" id="LGIA01000216">
    <property type="protein sequence ID" value="KOH42684.1"/>
    <property type="molecule type" value="Genomic_DNA"/>
</dbReference>
<gene>
    <name evidence="2" type="ORF">NC99_45200</name>
</gene>
<keyword evidence="3" id="KW-1185">Reference proteome</keyword>
<protein>
    <recommendedName>
        <fullName evidence="1">HTH cro/C1-type domain-containing protein</fullName>
    </recommendedName>
</protein>
<reference evidence="3" key="1">
    <citation type="submission" date="2015-07" db="EMBL/GenBank/DDBJ databases">
        <title>Genome sequencing of Sunxiuqinia dokdonensis strain SK.</title>
        <authorList>
            <person name="Ahn S."/>
            <person name="Kim B.-C."/>
        </authorList>
    </citation>
    <scope>NUCLEOTIDE SEQUENCE [LARGE SCALE GENOMIC DNA]</scope>
    <source>
        <strain evidence="3">SK</strain>
    </source>
</reference>
<dbReference type="Pfam" id="PF01381">
    <property type="entry name" value="HTH_3"/>
    <property type="match status" value="1"/>
</dbReference>
<proteinExistence type="predicted"/>
<organism evidence="2 3">
    <name type="scientific">Sunxiuqinia dokdonensis</name>
    <dbReference type="NCBI Taxonomy" id="1409788"/>
    <lineage>
        <taxon>Bacteria</taxon>
        <taxon>Pseudomonadati</taxon>
        <taxon>Bacteroidota</taxon>
        <taxon>Bacteroidia</taxon>
        <taxon>Marinilabiliales</taxon>
        <taxon>Prolixibacteraceae</taxon>
        <taxon>Sunxiuqinia</taxon>
    </lineage>
</organism>
<dbReference type="Proteomes" id="UP000036958">
    <property type="component" value="Unassembled WGS sequence"/>
</dbReference>
<dbReference type="PROSITE" id="PS50943">
    <property type="entry name" value="HTH_CROC1"/>
    <property type="match status" value="1"/>
</dbReference>
<dbReference type="SUPFAM" id="SSF47413">
    <property type="entry name" value="lambda repressor-like DNA-binding domains"/>
    <property type="match status" value="1"/>
</dbReference>
<name>A0A0L8V2Q9_9BACT</name>
<dbReference type="SMART" id="SM00530">
    <property type="entry name" value="HTH_XRE"/>
    <property type="match status" value="1"/>
</dbReference>
<dbReference type="RefSeq" id="WP_053188662.1">
    <property type="nucleotide sequence ID" value="NZ_LGIA01000216.1"/>
</dbReference>
<accession>A0A0L8V2Q9</accession>
<dbReference type="Gene3D" id="1.10.260.40">
    <property type="entry name" value="lambda repressor-like DNA-binding domains"/>
    <property type="match status" value="1"/>
</dbReference>
<dbReference type="CDD" id="cd00093">
    <property type="entry name" value="HTH_XRE"/>
    <property type="match status" value="1"/>
</dbReference>
<dbReference type="GO" id="GO:0003677">
    <property type="term" value="F:DNA binding"/>
    <property type="evidence" value="ECO:0007669"/>
    <property type="project" value="InterPro"/>
</dbReference>
<dbReference type="OrthoDB" id="4762426at2"/>
<sequence>MKSIEFGAYLKALREEKKIPQRKVAHAIDVDTSTLSKMELGERQIMIGMIKPWAEALSANFKKLQMKYISGKIIHDFNGQPFLKEALQSVIKEL</sequence>
<dbReference type="InterPro" id="IPR001387">
    <property type="entry name" value="Cro/C1-type_HTH"/>
</dbReference>
<comment type="caution">
    <text evidence="2">The sequence shown here is derived from an EMBL/GenBank/DDBJ whole genome shotgun (WGS) entry which is preliminary data.</text>
</comment>
<evidence type="ECO:0000313" key="3">
    <source>
        <dbReference type="Proteomes" id="UP000036958"/>
    </source>
</evidence>
<dbReference type="STRING" id="1409788.NC99_45200"/>
<evidence type="ECO:0000259" key="1">
    <source>
        <dbReference type="PROSITE" id="PS50943"/>
    </source>
</evidence>